<evidence type="ECO:0000313" key="1">
    <source>
        <dbReference type="EMBL" id="SCB18459.1"/>
    </source>
</evidence>
<dbReference type="Proteomes" id="UP000199205">
    <property type="component" value="Unassembled WGS sequence"/>
</dbReference>
<protein>
    <recommendedName>
        <fullName evidence="3">DUF2190 family protein</fullName>
    </recommendedName>
</protein>
<proteinExistence type="predicted"/>
<dbReference type="OrthoDB" id="8381898at2"/>
<reference evidence="1 2" key="1">
    <citation type="submission" date="2016-08" db="EMBL/GenBank/DDBJ databases">
        <authorList>
            <person name="Seilhamer J.J."/>
        </authorList>
    </citation>
    <scope>NUCLEOTIDE SEQUENCE [LARGE SCALE GENOMIC DNA]</scope>
    <source>
        <strain evidence="1 2">P1-7</strain>
    </source>
</reference>
<accession>A0A1C3USN6</accession>
<evidence type="ECO:0008006" key="3">
    <source>
        <dbReference type="Google" id="ProtNLM"/>
    </source>
</evidence>
<dbReference type="EMBL" id="FMAF01000003">
    <property type="protein sequence ID" value="SCB18459.1"/>
    <property type="molecule type" value="Genomic_DNA"/>
</dbReference>
<sequence length="123" mass="11809">MSKVIKSFVAAVAIGHQLLVKAGASDGQAALATASTDAIIGVSDCPGGAAIGDRIDIVLFGETEVQVGGTIPFGTFFTAGAGGKAVPAAPAAGVNARTGGISTIGAVSGDIARVFVSPGQIQG</sequence>
<gene>
    <name evidence="1" type="ORF">GA0061101_103265</name>
</gene>
<evidence type="ECO:0000313" key="2">
    <source>
        <dbReference type="Proteomes" id="UP000199205"/>
    </source>
</evidence>
<dbReference type="RefSeq" id="WP_092573397.1">
    <property type="nucleotide sequence ID" value="NZ_FMAF01000003.1"/>
</dbReference>
<organism evidence="1 2">
    <name type="scientific">Rhizobium lusitanum</name>
    <dbReference type="NCBI Taxonomy" id="293958"/>
    <lineage>
        <taxon>Bacteria</taxon>
        <taxon>Pseudomonadati</taxon>
        <taxon>Pseudomonadota</taxon>
        <taxon>Alphaproteobacteria</taxon>
        <taxon>Hyphomicrobiales</taxon>
        <taxon>Rhizobiaceae</taxon>
        <taxon>Rhizobium/Agrobacterium group</taxon>
        <taxon>Rhizobium</taxon>
    </lineage>
</organism>
<dbReference type="AlphaFoldDB" id="A0A1C3USN6"/>
<name>A0A1C3USN6_9HYPH</name>